<proteinExistence type="predicted"/>
<organism evidence="1 2">
    <name type="scientific">Sphingobium nicotianae</name>
    <dbReference type="NCBI Taxonomy" id="2782607"/>
    <lineage>
        <taxon>Bacteria</taxon>
        <taxon>Pseudomonadati</taxon>
        <taxon>Pseudomonadota</taxon>
        <taxon>Alphaproteobacteria</taxon>
        <taxon>Sphingomonadales</taxon>
        <taxon>Sphingomonadaceae</taxon>
        <taxon>Sphingobium</taxon>
    </lineage>
</organism>
<comment type="caution">
    <text evidence="1">The sequence shown here is derived from an EMBL/GenBank/DDBJ whole genome shotgun (WGS) entry which is preliminary data.</text>
</comment>
<dbReference type="RefSeq" id="WP_214624083.1">
    <property type="nucleotide sequence ID" value="NZ_JAHGAW010000008.1"/>
</dbReference>
<dbReference type="EMBL" id="JAHGAW010000008">
    <property type="protein sequence ID" value="MBT2187827.1"/>
    <property type="molecule type" value="Genomic_DNA"/>
</dbReference>
<sequence>MYRLIRQSDLARGFLAVAMVLALLMRIAVPAGFMPTSIDGKLVVQLCTGTGPATMTLDIGKDAPAPDKHKMADSPCAFSGGFAGGLIDAVAPVVLAPALALLQLVNGAAIADLTVHRLAAPPPPAIGPPLPA</sequence>
<dbReference type="AlphaFoldDB" id="A0A9X1IRX5"/>
<evidence type="ECO:0008006" key="3">
    <source>
        <dbReference type="Google" id="ProtNLM"/>
    </source>
</evidence>
<evidence type="ECO:0000313" key="2">
    <source>
        <dbReference type="Proteomes" id="UP001138757"/>
    </source>
</evidence>
<protein>
    <recommendedName>
        <fullName evidence="3">DUF2946 domain-containing protein</fullName>
    </recommendedName>
</protein>
<evidence type="ECO:0000313" key="1">
    <source>
        <dbReference type="EMBL" id="MBT2187827.1"/>
    </source>
</evidence>
<dbReference type="Proteomes" id="UP001138757">
    <property type="component" value="Unassembled WGS sequence"/>
</dbReference>
<keyword evidence="2" id="KW-1185">Reference proteome</keyword>
<gene>
    <name evidence="1" type="ORF">KK488_12810</name>
</gene>
<reference evidence="1" key="1">
    <citation type="submission" date="2021-05" db="EMBL/GenBank/DDBJ databases">
        <title>Genome of Sphingobium sp. strain.</title>
        <authorList>
            <person name="Fan R."/>
        </authorList>
    </citation>
    <scope>NUCLEOTIDE SEQUENCE</scope>
    <source>
        <strain evidence="1">H33</strain>
    </source>
</reference>
<name>A0A9X1IRX5_9SPHN</name>
<accession>A0A9X1IRX5</accession>